<keyword evidence="4 11" id="KW-0863">Zinc-finger</keyword>
<keyword evidence="3 11" id="KW-0479">Metal-binding</keyword>
<dbReference type="Proteomes" id="UP001165740">
    <property type="component" value="Chromosome 9"/>
</dbReference>
<dbReference type="InterPro" id="IPR000536">
    <property type="entry name" value="Nucl_hrmn_rcpt_lig-bd"/>
</dbReference>
<protein>
    <submittedName>
        <fullName evidence="16">Nuclear receptor subfamily 5 group A member 2-like</fullName>
    </submittedName>
</protein>
<dbReference type="PRINTS" id="PR00047">
    <property type="entry name" value="STROIDFINGER"/>
</dbReference>
<dbReference type="InterPro" id="IPR001723">
    <property type="entry name" value="Nuclear_hrmn_rcpt"/>
</dbReference>
<evidence type="ECO:0000313" key="16">
    <source>
        <dbReference type="RefSeq" id="XP_013068514.2"/>
    </source>
</evidence>
<dbReference type="PROSITE" id="PS51843">
    <property type="entry name" value="NR_LBD"/>
    <property type="match status" value="1"/>
</dbReference>
<dbReference type="Pfam" id="PF00104">
    <property type="entry name" value="Hormone_recep"/>
    <property type="match status" value="1"/>
</dbReference>
<dbReference type="InterPro" id="IPR013088">
    <property type="entry name" value="Znf_NHR/GATA"/>
</dbReference>
<dbReference type="GO" id="GO:0000978">
    <property type="term" value="F:RNA polymerase II cis-regulatory region sequence-specific DNA binding"/>
    <property type="evidence" value="ECO:0007669"/>
    <property type="project" value="TreeGrafter"/>
</dbReference>
<dbReference type="SMART" id="SM00430">
    <property type="entry name" value="HOLI"/>
    <property type="match status" value="1"/>
</dbReference>
<dbReference type="CDD" id="cd07167">
    <property type="entry name" value="NR_DBD_Lrh-1_like"/>
    <property type="match status" value="1"/>
</dbReference>
<dbReference type="Gene3D" id="3.30.50.10">
    <property type="entry name" value="Erythroid Transcription Factor GATA-1, subunit A"/>
    <property type="match status" value="1"/>
</dbReference>
<feature type="region of interest" description="Disordered" evidence="12">
    <location>
        <begin position="1"/>
        <end position="27"/>
    </location>
</feature>
<evidence type="ECO:0000256" key="4">
    <source>
        <dbReference type="ARBA" id="ARBA00022771"/>
    </source>
</evidence>
<dbReference type="Gene3D" id="1.10.565.10">
    <property type="entry name" value="Retinoid X Receptor"/>
    <property type="match status" value="1"/>
</dbReference>
<evidence type="ECO:0000256" key="2">
    <source>
        <dbReference type="ARBA" id="ARBA00007536"/>
    </source>
</evidence>
<dbReference type="FunFam" id="3.30.50.10:FF:000006">
    <property type="entry name" value="Nuclear receptor subfamily 5 group A member"/>
    <property type="match status" value="1"/>
</dbReference>
<feature type="region of interest" description="Disordered" evidence="12">
    <location>
        <begin position="331"/>
        <end position="372"/>
    </location>
</feature>
<comment type="subcellular location">
    <subcellularLocation>
        <location evidence="1 11">Nucleus</location>
    </subcellularLocation>
</comment>
<feature type="region of interest" description="Disordered" evidence="12">
    <location>
        <begin position="261"/>
        <end position="296"/>
    </location>
</feature>
<accession>A0A9U8E0W4</accession>
<dbReference type="SUPFAM" id="SSF57716">
    <property type="entry name" value="Glucocorticoid receptor-like (DNA-binding domain)"/>
    <property type="match status" value="1"/>
</dbReference>
<dbReference type="OrthoDB" id="5984981at2759"/>
<dbReference type="GeneID" id="106056356"/>
<keyword evidence="5 11" id="KW-0862">Zinc</keyword>
<evidence type="ECO:0000256" key="3">
    <source>
        <dbReference type="ARBA" id="ARBA00022723"/>
    </source>
</evidence>
<evidence type="ECO:0000313" key="15">
    <source>
        <dbReference type="Proteomes" id="UP001165740"/>
    </source>
</evidence>
<feature type="domain" description="NR LBD" evidence="14">
    <location>
        <begin position="471"/>
        <end position="691"/>
    </location>
</feature>
<dbReference type="GO" id="GO:0008270">
    <property type="term" value="F:zinc ion binding"/>
    <property type="evidence" value="ECO:0007669"/>
    <property type="project" value="UniProtKB-KW"/>
</dbReference>
<dbReference type="PROSITE" id="PS00031">
    <property type="entry name" value="NUCLEAR_REC_DBD_1"/>
    <property type="match status" value="1"/>
</dbReference>
<dbReference type="InterPro" id="IPR001628">
    <property type="entry name" value="Znf_hrmn_rcpt"/>
</dbReference>
<dbReference type="OMA" id="YPYPEVY"/>
<dbReference type="GO" id="GO:0004879">
    <property type="term" value="F:nuclear receptor activity"/>
    <property type="evidence" value="ECO:0007669"/>
    <property type="project" value="InterPro"/>
</dbReference>
<dbReference type="PANTHER" id="PTHR24086">
    <property type="entry name" value="NUCLEAR RECEPTOR SUBFAMILY 5 GROUP A"/>
    <property type="match status" value="1"/>
</dbReference>
<dbReference type="GO" id="GO:0090575">
    <property type="term" value="C:RNA polymerase II transcription regulator complex"/>
    <property type="evidence" value="ECO:0007669"/>
    <property type="project" value="TreeGrafter"/>
</dbReference>
<keyword evidence="7 11" id="KW-0238">DNA-binding</keyword>
<dbReference type="Pfam" id="PF00105">
    <property type="entry name" value="zf-C4"/>
    <property type="match status" value="1"/>
</dbReference>
<evidence type="ECO:0000256" key="10">
    <source>
        <dbReference type="ARBA" id="ARBA00023242"/>
    </source>
</evidence>
<evidence type="ECO:0000259" key="14">
    <source>
        <dbReference type="PROSITE" id="PS51843"/>
    </source>
</evidence>
<keyword evidence="6 11" id="KW-0805">Transcription regulation</keyword>
<dbReference type="PRINTS" id="PR00398">
    <property type="entry name" value="STRDHORMONER"/>
</dbReference>
<gene>
    <name evidence="16" type="primary">LOC106056356</name>
</gene>
<dbReference type="SUPFAM" id="SSF48508">
    <property type="entry name" value="Nuclear receptor ligand-binding domain"/>
    <property type="match status" value="1"/>
</dbReference>
<keyword evidence="8 11" id="KW-0804">Transcription</keyword>
<dbReference type="GO" id="GO:0009755">
    <property type="term" value="P:hormone-mediated signaling pathway"/>
    <property type="evidence" value="ECO:0007669"/>
    <property type="project" value="TreeGrafter"/>
</dbReference>
<dbReference type="FunFam" id="1.10.565.10:FF:000011">
    <property type="entry name" value="Nuclear receptor subfamily 5, group A, member 2"/>
    <property type="match status" value="1"/>
</dbReference>
<dbReference type="RefSeq" id="XP_013068514.2">
    <property type="nucleotide sequence ID" value="XM_013213060.2"/>
</dbReference>
<evidence type="ECO:0000256" key="6">
    <source>
        <dbReference type="ARBA" id="ARBA00023015"/>
    </source>
</evidence>
<keyword evidence="10 11" id="KW-0539">Nucleus</keyword>
<evidence type="ECO:0000256" key="7">
    <source>
        <dbReference type="ARBA" id="ARBA00023125"/>
    </source>
</evidence>
<evidence type="ECO:0000256" key="9">
    <source>
        <dbReference type="ARBA" id="ARBA00023170"/>
    </source>
</evidence>
<keyword evidence="15" id="KW-1185">Reference proteome</keyword>
<evidence type="ECO:0000256" key="11">
    <source>
        <dbReference type="RuleBase" id="RU004334"/>
    </source>
</evidence>
<proteinExistence type="inferred from homology"/>
<dbReference type="AlphaFoldDB" id="A0A9U8E0W4"/>
<feature type="compositionally biased region" description="Low complexity" evidence="12">
    <location>
        <begin position="261"/>
        <end position="270"/>
    </location>
</feature>
<dbReference type="SMART" id="SM00399">
    <property type="entry name" value="ZnF_C4"/>
    <property type="match status" value="1"/>
</dbReference>
<evidence type="ECO:0000256" key="12">
    <source>
        <dbReference type="SAM" id="MobiDB-lite"/>
    </source>
</evidence>
<sequence>MIETSEILDLTDGNSAERSNDDHHAHQAQGAVLGSASGHSHLPGRQTTPNVSTLDTVDDISEMTPKDELNASSSLIDSEFKDVKSGFEELCPVCGDKVSGYHYGLLTCESCKGFFKRTVQNKKTYQCVDSRNCQIDKSQRKRCPYCRFQKCLSVGMKLEAVRSDRMRGGRNKFGPMYKRDRALKQQAARHAQVIQDACPDMPRIPSRMYTGGQPPGSPEDVKPDPLLLQASLNMYSGAISTPTTSNFMPGIMSGLNCLSATATTPSSSVSSGGGHNGASSPSPPAHTHQMPHSNHHASHQVLVPLTASQGFTPSFGHMPTLAVPEAPKIQYVQHQQQHRHHNSNQLLHQPQNSPMERDNSPPGGHHQQHHQVAIPQHMQALSDIQIQPNLNQAQLHNVRRRQANNNNNSLLAMGQDSETSFPTSSLQASPNVIEALRAFQIQSPMNLGHSEHSVLSPLIAEMKSTMGDEVEVKHKILSLLQNELSQIDVLSNPEQFLPVLCRIVDQLLFLMVEWARNSSFFKEIKVEDQMKLLHSSWSEILILDFMYRNVHSVWGKDIMKPNGTGIGFDILDKIGLGDVKAKVFELIKKGKELKLDSNEYMCLKFLILLNPDVSGLENRNFIEQSQEKVNAALFEYCLLFYPEMTDKFSQLLMRLPEIRLISIRMEDFLYFKHMSNEVPDQTLLTEMLHAKRRG</sequence>
<evidence type="ECO:0000256" key="1">
    <source>
        <dbReference type="ARBA" id="ARBA00004123"/>
    </source>
</evidence>
<organism evidence="15 16">
    <name type="scientific">Biomphalaria glabrata</name>
    <name type="common">Bloodfluke planorb</name>
    <name type="synonym">Freshwater snail</name>
    <dbReference type="NCBI Taxonomy" id="6526"/>
    <lineage>
        <taxon>Eukaryota</taxon>
        <taxon>Metazoa</taxon>
        <taxon>Spiralia</taxon>
        <taxon>Lophotrochozoa</taxon>
        <taxon>Mollusca</taxon>
        <taxon>Gastropoda</taxon>
        <taxon>Heterobranchia</taxon>
        <taxon>Euthyneura</taxon>
        <taxon>Panpulmonata</taxon>
        <taxon>Hygrophila</taxon>
        <taxon>Lymnaeoidea</taxon>
        <taxon>Planorbidae</taxon>
        <taxon>Biomphalaria</taxon>
    </lineage>
</organism>
<name>A0A9U8E0W4_BIOGL</name>
<evidence type="ECO:0000259" key="13">
    <source>
        <dbReference type="PROSITE" id="PS51030"/>
    </source>
</evidence>
<comment type="similarity">
    <text evidence="2">Belongs to the nuclear hormone receptor family. NR5 subfamily.</text>
</comment>
<evidence type="ECO:0000256" key="5">
    <source>
        <dbReference type="ARBA" id="ARBA00022833"/>
    </source>
</evidence>
<keyword evidence="9 11" id="KW-0675">Receptor</keyword>
<dbReference type="InterPro" id="IPR016355">
    <property type="entry name" value="NR5-like"/>
</dbReference>
<dbReference type="PROSITE" id="PS51030">
    <property type="entry name" value="NUCLEAR_REC_DBD_2"/>
    <property type="match status" value="1"/>
</dbReference>
<dbReference type="PANTHER" id="PTHR24086:SF15">
    <property type="entry name" value="NUCLEAR HORMONE RECEPTOR FTZ-F1"/>
    <property type="match status" value="1"/>
</dbReference>
<dbReference type="GO" id="GO:0009888">
    <property type="term" value="P:tissue development"/>
    <property type="evidence" value="ECO:0007669"/>
    <property type="project" value="TreeGrafter"/>
</dbReference>
<dbReference type="InterPro" id="IPR035500">
    <property type="entry name" value="NHR-like_dom_sf"/>
</dbReference>
<reference evidence="16" key="1">
    <citation type="submission" date="2025-08" db="UniProtKB">
        <authorList>
            <consortium name="RefSeq"/>
        </authorList>
    </citation>
    <scope>IDENTIFICATION</scope>
</reference>
<feature type="domain" description="Nuclear receptor" evidence="13">
    <location>
        <begin position="88"/>
        <end position="163"/>
    </location>
</feature>
<evidence type="ECO:0000256" key="8">
    <source>
        <dbReference type="ARBA" id="ARBA00023163"/>
    </source>
</evidence>
<dbReference type="KEGG" id="bgt:106056356"/>